<dbReference type="eggNOG" id="COG2901">
    <property type="taxonomic scope" value="Bacteria"/>
</dbReference>
<dbReference type="PIRSF" id="PIRSF002097">
    <property type="entry name" value="DNA-binding_Fis"/>
    <property type="match status" value="1"/>
</dbReference>
<comment type="similarity">
    <text evidence="1">Belongs to the transcriptional regulatory Fis family.</text>
</comment>
<dbReference type="GO" id="GO:0043565">
    <property type="term" value="F:sequence-specific DNA binding"/>
    <property type="evidence" value="ECO:0007669"/>
    <property type="project" value="InterPro"/>
</dbReference>
<keyword evidence="2" id="KW-0238">DNA-binding</keyword>
<dbReference type="Gene3D" id="1.10.10.60">
    <property type="entry name" value="Homeodomain-like"/>
    <property type="match status" value="1"/>
</dbReference>
<evidence type="ECO:0000313" key="5">
    <source>
        <dbReference type="EMBL" id="EFV95958.1"/>
    </source>
</evidence>
<keyword evidence="6" id="KW-1185">Reference proteome</keyword>
<name>E7RUH5_9BURK</name>
<dbReference type="InterPro" id="IPR050207">
    <property type="entry name" value="Trans_regulatory_Fis"/>
</dbReference>
<reference evidence="5 6" key="1">
    <citation type="submission" date="2010-12" db="EMBL/GenBank/DDBJ databases">
        <authorList>
            <person name="Muzny D."/>
            <person name="Qin X."/>
            <person name="Deng J."/>
            <person name="Jiang H."/>
            <person name="Liu Y."/>
            <person name="Qu J."/>
            <person name="Song X.-Z."/>
            <person name="Zhang L."/>
            <person name="Thornton R."/>
            <person name="Coyle M."/>
            <person name="Francisco L."/>
            <person name="Jackson L."/>
            <person name="Javaid M."/>
            <person name="Korchina V."/>
            <person name="Kovar C."/>
            <person name="Mata R."/>
            <person name="Mathew T."/>
            <person name="Ngo R."/>
            <person name="Nguyen L."/>
            <person name="Nguyen N."/>
            <person name="Okwuonu G."/>
            <person name="Ongeri F."/>
            <person name="Pham C."/>
            <person name="Simmons D."/>
            <person name="Wilczek-Boney K."/>
            <person name="Hale W."/>
            <person name="Jakkamsetti A."/>
            <person name="Pham P."/>
            <person name="Ruth R."/>
            <person name="San Lucas F."/>
            <person name="Warren J."/>
            <person name="Zhang J."/>
            <person name="Zhao Z."/>
            <person name="Zhou C."/>
            <person name="Zhu D."/>
            <person name="Lee S."/>
            <person name="Bess C."/>
            <person name="Blankenburg K."/>
            <person name="Forbes L."/>
            <person name="Fu Q."/>
            <person name="Gubbala S."/>
            <person name="Hirani K."/>
            <person name="Jayaseelan J.C."/>
            <person name="Lara F."/>
            <person name="Munidasa M."/>
            <person name="Palculict T."/>
            <person name="Patil S."/>
            <person name="Pu L.-L."/>
            <person name="Saada N."/>
            <person name="Tang L."/>
            <person name="Weissenberger G."/>
            <person name="Zhu Y."/>
            <person name="Hemphill L."/>
            <person name="Shang Y."/>
            <person name="Youmans B."/>
            <person name="Ayvaz T."/>
            <person name="Ross M."/>
            <person name="Santibanez J."/>
            <person name="Aqrawi P."/>
            <person name="Gross S."/>
            <person name="Joshi V."/>
            <person name="Fowler G."/>
            <person name="Nazareth L."/>
            <person name="Reid J."/>
            <person name="Worley K."/>
            <person name="Petrosino J."/>
            <person name="Highlander S."/>
            <person name="Gibbs R."/>
        </authorList>
    </citation>
    <scope>NUCLEOTIDE SEQUENCE [LARGE SCALE GENOMIC DNA]</scope>
    <source>
        <strain evidence="5 6">ATCC 51599</strain>
    </source>
</reference>
<dbReference type="InterPro" id="IPR005412">
    <property type="entry name" value="Fis_DNA-bd"/>
</dbReference>
<feature type="domain" description="DNA binding HTH" evidence="4">
    <location>
        <begin position="37"/>
        <end position="76"/>
    </location>
</feature>
<dbReference type="EMBL" id="AEQP01000001">
    <property type="protein sequence ID" value="EFV95958.1"/>
    <property type="molecule type" value="Genomic_DNA"/>
</dbReference>
<dbReference type="InterPro" id="IPR002197">
    <property type="entry name" value="HTH_Fis"/>
</dbReference>
<dbReference type="RefSeq" id="WP_005671890.1">
    <property type="nucleotide sequence ID" value="NZ_CP146288.1"/>
</dbReference>
<dbReference type="PRINTS" id="PR01590">
    <property type="entry name" value="HTHFIS"/>
</dbReference>
<accession>E7RUH5</accession>
<evidence type="ECO:0000256" key="3">
    <source>
        <dbReference type="ARBA" id="ARBA00029540"/>
    </source>
</evidence>
<dbReference type="SUPFAM" id="SSF46689">
    <property type="entry name" value="Homeodomain-like"/>
    <property type="match status" value="1"/>
</dbReference>
<dbReference type="Proteomes" id="UP000011021">
    <property type="component" value="Unassembled WGS sequence"/>
</dbReference>
<dbReference type="STRING" id="887898.HMPREF0551_0141"/>
<dbReference type="Pfam" id="PF02954">
    <property type="entry name" value="HTH_8"/>
    <property type="match status" value="1"/>
</dbReference>
<protein>
    <recommendedName>
        <fullName evidence="3">Putative Fis-like DNA-binding protein</fullName>
    </recommendedName>
</protein>
<proteinExistence type="inferred from homology"/>
<dbReference type="GO" id="GO:0006355">
    <property type="term" value="P:regulation of DNA-templated transcription"/>
    <property type="evidence" value="ECO:0007669"/>
    <property type="project" value="InterPro"/>
</dbReference>
<organism evidence="5 6">
    <name type="scientific">Lautropia mirabilis ATCC 51599</name>
    <dbReference type="NCBI Taxonomy" id="887898"/>
    <lineage>
        <taxon>Bacteria</taxon>
        <taxon>Pseudomonadati</taxon>
        <taxon>Pseudomonadota</taxon>
        <taxon>Betaproteobacteria</taxon>
        <taxon>Burkholderiales</taxon>
        <taxon>Burkholderiaceae</taxon>
        <taxon>Lautropia</taxon>
    </lineage>
</organism>
<evidence type="ECO:0000259" key="4">
    <source>
        <dbReference type="Pfam" id="PF02954"/>
    </source>
</evidence>
<comment type="caution">
    <text evidence="5">The sequence shown here is derived from an EMBL/GenBank/DDBJ whole genome shotgun (WGS) entry which is preliminary data.</text>
</comment>
<evidence type="ECO:0000256" key="1">
    <source>
        <dbReference type="ARBA" id="ARBA00008559"/>
    </source>
</evidence>
<gene>
    <name evidence="5" type="ORF">HMPREF0551_0141</name>
</gene>
<dbReference type="HOGENOM" id="CLU_158040_2_1_4"/>
<sequence>MTKPPMTLQEAVTSNLEKYFEDLDNTQPGLIYDMVLSAVEKPMLEVVMRHAGGNQLRASAMLGINRNTLRKKLTTYGLLNNQGGN</sequence>
<evidence type="ECO:0000313" key="6">
    <source>
        <dbReference type="Proteomes" id="UP000011021"/>
    </source>
</evidence>
<dbReference type="PANTHER" id="PTHR47918">
    <property type="entry name" value="DNA-BINDING PROTEIN FIS"/>
    <property type="match status" value="1"/>
</dbReference>
<dbReference type="PANTHER" id="PTHR47918:SF1">
    <property type="entry name" value="DNA-BINDING PROTEIN FIS"/>
    <property type="match status" value="1"/>
</dbReference>
<dbReference type="AlphaFoldDB" id="E7RUH5"/>
<evidence type="ECO:0000256" key="2">
    <source>
        <dbReference type="ARBA" id="ARBA00023125"/>
    </source>
</evidence>
<dbReference type="InterPro" id="IPR009057">
    <property type="entry name" value="Homeodomain-like_sf"/>
</dbReference>